<dbReference type="PANTHER" id="PTHR43482:SF1">
    <property type="entry name" value="PROTEIN AST1-RELATED"/>
    <property type="match status" value="1"/>
</dbReference>
<dbReference type="Pfam" id="PF08240">
    <property type="entry name" value="ADH_N"/>
    <property type="match status" value="1"/>
</dbReference>
<dbReference type="InParanoid" id="A0A2N3N8J4"/>
<dbReference type="CDD" id="cd05289">
    <property type="entry name" value="MDR_like_2"/>
    <property type="match status" value="1"/>
</dbReference>
<protein>
    <recommendedName>
        <fullName evidence="1">Enoyl reductase (ER) domain-containing protein</fullName>
    </recommendedName>
</protein>
<dbReference type="OrthoDB" id="3509362at2759"/>
<dbReference type="InterPro" id="IPR013154">
    <property type="entry name" value="ADH-like_N"/>
</dbReference>
<dbReference type="InterPro" id="IPR036291">
    <property type="entry name" value="NAD(P)-bd_dom_sf"/>
</dbReference>
<accession>A0A2N3N8J4</accession>
<dbReference type="VEuPathDB" id="FungiDB:jhhlp_004811"/>
<dbReference type="STRING" id="41688.A0A2N3N8J4"/>
<dbReference type="Proteomes" id="UP000233524">
    <property type="component" value="Unassembled WGS sequence"/>
</dbReference>
<dbReference type="EMBL" id="NLAX01000094">
    <property type="protein sequence ID" value="PKS08758.1"/>
    <property type="molecule type" value="Genomic_DNA"/>
</dbReference>
<dbReference type="SUPFAM" id="SSF51735">
    <property type="entry name" value="NAD(P)-binding Rossmann-fold domains"/>
    <property type="match status" value="1"/>
</dbReference>
<dbReference type="Gene3D" id="3.90.180.10">
    <property type="entry name" value="Medium-chain alcohol dehydrogenases, catalytic domain"/>
    <property type="match status" value="1"/>
</dbReference>
<evidence type="ECO:0000313" key="3">
    <source>
        <dbReference type="Proteomes" id="UP000233524"/>
    </source>
</evidence>
<comment type="caution">
    <text evidence="2">The sequence shown here is derived from an EMBL/GenBank/DDBJ whole genome shotgun (WGS) entry which is preliminary data.</text>
</comment>
<dbReference type="GO" id="GO:0016491">
    <property type="term" value="F:oxidoreductase activity"/>
    <property type="evidence" value="ECO:0007669"/>
    <property type="project" value="InterPro"/>
</dbReference>
<dbReference type="InterPro" id="IPR020843">
    <property type="entry name" value="ER"/>
</dbReference>
<evidence type="ECO:0000259" key="1">
    <source>
        <dbReference type="SMART" id="SM00829"/>
    </source>
</evidence>
<dbReference type="InterPro" id="IPR011032">
    <property type="entry name" value="GroES-like_sf"/>
</dbReference>
<dbReference type="SUPFAM" id="SSF50129">
    <property type="entry name" value="GroES-like"/>
    <property type="match status" value="1"/>
</dbReference>
<evidence type="ECO:0000313" key="2">
    <source>
        <dbReference type="EMBL" id="PKS08758.1"/>
    </source>
</evidence>
<proteinExistence type="predicted"/>
<name>A0A2N3N8J4_9PEZI</name>
<feature type="domain" description="Enoyl reductase (ER)" evidence="1">
    <location>
        <begin position="10"/>
        <end position="313"/>
    </location>
</feature>
<dbReference type="InterPro" id="IPR052585">
    <property type="entry name" value="Lipid_raft_assoc_Zn_ADH"/>
</dbReference>
<dbReference type="SMART" id="SM00829">
    <property type="entry name" value="PKS_ER"/>
    <property type="match status" value="1"/>
</dbReference>
<dbReference type="FunCoup" id="A0A2N3N8J4">
    <property type="interactions" value="63"/>
</dbReference>
<dbReference type="PANTHER" id="PTHR43482">
    <property type="entry name" value="PROTEIN AST1-RELATED"/>
    <property type="match status" value="1"/>
</dbReference>
<dbReference type="Pfam" id="PF13602">
    <property type="entry name" value="ADH_zinc_N_2"/>
    <property type="match status" value="1"/>
</dbReference>
<reference evidence="2 3" key="1">
    <citation type="journal article" date="2017" name="G3 (Bethesda)">
        <title>First Draft Genome Sequence of the Pathogenic Fungus Lomentospora prolificans (Formerly Scedosporium prolificans).</title>
        <authorList>
            <person name="Luo R."/>
            <person name="Zimin A."/>
            <person name="Workman R."/>
            <person name="Fan Y."/>
            <person name="Pertea G."/>
            <person name="Grossman N."/>
            <person name="Wear M.P."/>
            <person name="Jia B."/>
            <person name="Miller H."/>
            <person name="Casadevall A."/>
            <person name="Timp W."/>
            <person name="Zhang S.X."/>
            <person name="Salzberg S.L."/>
        </authorList>
    </citation>
    <scope>NUCLEOTIDE SEQUENCE [LARGE SCALE GENOMIC DNA]</scope>
    <source>
        <strain evidence="2 3">JHH-5317</strain>
    </source>
</reference>
<keyword evidence="3" id="KW-1185">Reference proteome</keyword>
<dbReference type="AlphaFoldDB" id="A0A2N3N8J4"/>
<dbReference type="Gene3D" id="3.40.50.720">
    <property type="entry name" value="NAD(P)-binding Rossmann-like Domain"/>
    <property type="match status" value="1"/>
</dbReference>
<organism evidence="2 3">
    <name type="scientific">Lomentospora prolificans</name>
    <dbReference type="NCBI Taxonomy" id="41688"/>
    <lineage>
        <taxon>Eukaryota</taxon>
        <taxon>Fungi</taxon>
        <taxon>Dikarya</taxon>
        <taxon>Ascomycota</taxon>
        <taxon>Pezizomycotina</taxon>
        <taxon>Sordariomycetes</taxon>
        <taxon>Hypocreomycetidae</taxon>
        <taxon>Microascales</taxon>
        <taxon>Microascaceae</taxon>
        <taxon>Lomentospora</taxon>
    </lineage>
</organism>
<sequence>MKAIQVLGEKAAPQIVLTSDLPKPVPKGNDILIKVYAAGITADEVTWVELYDSANRVPGHDISGVVEAVGPEYDGALSPGDEVYAMLRASASQGGQAEYVIASSDEVSPKPKSLSHAEAAALPIPILTAWEAISDHAKLEPHSKVLITGASGAVGLMLVQLAQKLADAKVIGLASPSNHDRLKKLGVSQVIDYNEEDWEQAAGQVDVVFDTAGSSTLSKSWQIVKGNGAIITVADPPPPWAFGRGKPEELREHPNVKWVYFVVTARAEPLARAAAFLDEGSMKPIPVKTFTIDQGLEAWAYAARRGREGKAVIQFDRSH</sequence>
<gene>
    <name evidence="2" type="ORF">jhhlp_004811</name>
</gene>